<dbReference type="EMBL" id="GGEC01036312">
    <property type="protein sequence ID" value="MBX16796.1"/>
    <property type="molecule type" value="Transcribed_RNA"/>
</dbReference>
<evidence type="ECO:0000313" key="1">
    <source>
        <dbReference type="EMBL" id="MBX16796.1"/>
    </source>
</evidence>
<proteinExistence type="predicted"/>
<accession>A0A2P2LFN7</accession>
<reference evidence="1" key="1">
    <citation type="submission" date="2018-02" db="EMBL/GenBank/DDBJ databases">
        <title>Rhizophora mucronata_Transcriptome.</title>
        <authorList>
            <person name="Meera S.P."/>
            <person name="Sreeshan A."/>
            <person name="Augustine A."/>
        </authorList>
    </citation>
    <scope>NUCLEOTIDE SEQUENCE</scope>
    <source>
        <tissue evidence="1">Leaf</tissue>
    </source>
</reference>
<protein>
    <submittedName>
        <fullName evidence="1">Uncharacterized protein</fullName>
    </submittedName>
</protein>
<sequence length="14" mass="1698">MLVGTLLYERLGFW</sequence>
<organism evidence="1">
    <name type="scientific">Rhizophora mucronata</name>
    <name type="common">Asiatic mangrove</name>
    <dbReference type="NCBI Taxonomy" id="61149"/>
    <lineage>
        <taxon>Eukaryota</taxon>
        <taxon>Viridiplantae</taxon>
        <taxon>Streptophyta</taxon>
        <taxon>Embryophyta</taxon>
        <taxon>Tracheophyta</taxon>
        <taxon>Spermatophyta</taxon>
        <taxon>Magnoliopsida</taxon>
        <taxon>eudicotyledons</taxon>
        <taxon>Gunneridae</taxon>
        <taxon>Pentapetalae</taxon>
        <taxon>rosids</taxon>
        <taxon>fabids</taxon>
        <taxon>Malpighiales</taxon>
        <taxon>Rhizophoraceae</taxon>
        <taxon>Rhizophora</taxon>
    </lineage>
</organism>
<name>A0A2P2LFN7_RHIMU</name>